<feature type="transmembrane region" description="Helical" evidence="1">
    <location>
        <begin position="42"/>
        <end position="63"/>
    </location>
</feature>
<dbReference type="HOGENOM" id="CLU_064909_3_0_7"/>
<dbReference type="STRING" id="525897.Dbac_2240"/>
<dbReference type="GO" id="GO:0005886">
    <property type="term" value="C:plasma membrane"/>
    <property type="evidence" value="ECO:0007669"/>
    <property type="project" value="TreeGrafter"/>
</dbReference>
<feature type="transmembrane region" description="Helical" evidence="1">
    <location>
        <begin position="231"/>
        <end position="250"/>
    </location>
</feature>
<organism evidence="2 3">
    <name type="scientific">Desulfomicrobium baculatum (strain DSM 4028 / VKM B-1378 / X)</name>
    <name type="common">Desulfovibrio baculatus</name>
    <dbReference type="NCBI Taxonomy" id="525897"/>
    <lineage>
        <taxon>Bacteria</taxon>
        <taxon>Pseudomonadati</taxon>
        <taxon>Thermodesulfobacteriota</taxon>
        <taxon>Desulfovibrionia</taxon>
        <taxon>Desulfovibrionales</taxon>
        <taxon>Desulfomicrobiaceae</taxon>
        <taxon>Desulfomicrobium</taxon>
    </lineage>
</organism>
<dbReference type="Proteomes" id="UP000002216">
    <property type="component" value="Chromosome"/>
</dbReference>
<dbReference type="AlphaFoldDB" id="C7LQC0"/>
<dbReference type="OrthoDB" id="4394845at2"/>
<dbReference type="InterPro" id="IPR007059">
    <property type="entry name" value="DmsC"/>
</dbReference>
<feature type="transmembrane region" description="Helical" evidence="1">
    <location>
        <begin position="140"/>
        <end position="162"/>
    </location>
</feature>
<dbReference type="GO" id="GO:0009390">
    <property type="term" value="C:dimethyl sulfoxide reductase complex"/>
    <property type="evidence" value="ECO:0007669"/>
    <property type="project" value="TreeGrafter"/>
</dbReference>
<keyword evidence="1" id="KW-0812">Transmembrane</keyword>
<dbReference type="PANTHER" id="PTHR38095:SF2">
    <property type="entry name" value="ANAEROBIC DIMETHYL SULFOXIDE REDUCTASE CHAIN C"/>
    <property type="match status" value="1"/>
</dbReference>
<feature type="transmembrane region" description="Helical" evidence="1">
    <location>
        <begin position="168"/>
        <end position="191"/>
    </location>
</feature>
<dbReference type="eggNOG" id="COG3302">
    <property type="taxonomic scope" value="Bacteria"/>
</dbReference>
<evidence type="ECO:0000313" key="3">
    <source>
        <dbReference type="Proteomes" id="UP000002216"/>
    </source>
</evidence>
<dbReference type="GO" id="GO:0009389">
    <property type="term" value="F:dimethyl sulfoxide reductase activity"/>
    <property type="evidence" value="ECO:0007669"/>
    <property type="project" value="TreeGrafter"/>
</dbReference>
<proteinExistence type="predicted"/>
<dbReference type="EMBL" id="CP001629">
    <property type="protein sequence ID" value="ACU90322.1"/>
    <property type="molecule type" value="Genomic_DNA"/>
</dbReference>
<evidence type="ECO:0008006" key="4">
    <source>
        <dbReference type="Google" id="ProtNLM"/>
    </source>
</evidence>
<dbReference type="Pfam" id="PF04976">
    <property type="entry name" value="DmsC"/>
    <property type="match status" value="1"/>
</dbReference>
<feature type="transmembrane region" description="Helical" evidence="1">
    <location>
        <begin position="108"/>
        <end position="128"/>
    </location>
</feature>
<keyword evidence="3" id="KW-1185">Reference proteome</keyword>
<name>C7LQC0_DESBD</name>
<dbReference type="PANTHER" id="PTHR38095">
    <property type="entry name" value="ANAEROBIC DIMETHYL SULFOXIDE REDUCTASE CHAIN YNFH"/>
    <property type="match status" value="1"/>
</dbReference>
<feature type="transmembrane region" description="Helical" evidence="1">
    <location>
        <begin position="84"/>
        <end position="102"/>
    </location>
</feature>
<gene>
    <name evidence="2" type="ordered locus">Dbac_2240</name>
</gene>
<dbReference type="GO" id="GO:0019645">
    <property type="term" value="P:anaerobic electron transport chain"/>
    <property type="evidence" value="ECO:0007669"/>
    <property type="project" value="InterPro"/>
</dbReference>
<evidence type="ECO:0000256" key="1">
    <source>
        <dbReference type="SAM" id="Phobius"/>
    </source>
</evidence>
<keyword evidence="1" id="KW-0472">Membrane</keyword>
<dbReference type="KEGG" id="dba:Dbac_2240"/>
<sequence length="265" mass="28126">MQSMELPLVLFTVLSQAAIGLVLMNAVRQCRCAGPGEGNVRMEWTLIAAFMGVGIAASLFHLGHPLESYRALVHLEKAWLSREVLAAGIFFALAVFAAITARGKGSPVLMWASILAGLSVLLASGMTYAPPALPAVNNALPTVFFLISAVVLGAGFASWFAGAENQPLLARIFVTALVVGLVVRLTVPCAWLSGSEVMRQTGLAWLGAPLYWVHVALMAACLGVLWKNRTIPVWLPILALAAELAGRAVFFSETIHTAMNIGGVY</sequence>
<keyword evidence="1" id="KW-1133">Transmembrane helix</keyword>
<evidence type="ECO:0000313" key="2">
    <source>
        <dbReference type="EMBL" id="ACU90322.1"/>
    </source>
</evidence>
<accession>C7LQC0</accession>
<feature type="transmembrane region" description="Helical" evidence="1">
    <location>
        <begin position="203"/>
        <end position="225"/>
    </location>
</feature>
<reference evidence="2 3" key="1">
    <citation type="journal article" date="2009" name="Stand. Genomic Sci.">
        <title>Complete genome sequence of Desulfomicrobium baculatum type strain (X).</title>
        <authorList>
            <person name="Copeland A."/>
            <person name="Spring S."/>
            <person name="Goker M."/>
            <person name="Schneider S."/>
            <person name="Lapidus A."/>
            <person name="Del Rio T.G."/>
            <person name="Tice H."/>
            <person name="Cheng J.F."/>
            <person name="Chen F."/>
            <person name="Nolan M."/>
            <person name="Bruce D."/>
            <person name="Goodwin L."/>
            <person name="Pitluck S."/>
            <person name="Ivanova N."/>
            <person name="Mavrommatis K."/>
            <person name="Ovchinnikova G."/>
            <person name="Pati A."/>
            <person name="Chen A."/>
            <person name="Palaniappan K."/>
            <person name="Land M."/>
            <person name="Hauser L."/>
            <person name="Chang Y.J."/>
            <person name="Jeffries C.C."/>
            <person name="Meincke L."/>
            <person name="Sims D."/>
            <person name="Brettin T."/>
            <person name="Detter J.C."/>
            <person name="Han C."/>
            <person name="Chain P."/>
            <person name="Bristow J."/>
            <person name="Eisen J.A."/>
            <person name="Markowitz V."/>
            <person name="Hugenholtz P."/>
            <person name="Kyrpides N.C."/>
            <person name="Klenk H.P."/>
            <person name="Lucas S."/>
        </authorList>
    </citation>
    <scope>NUCLEOTIDE SEQUENCE [LARGE SCALE GENOMIC DNA]</scope>
    <source>
        <strain evidence="3">DSM 4028 / VKM B-1378 / X</strain>
    </source>
</reference>
<protein>
    <recommendedName>
        <fullName evidence="4">DMSO reductase anchor subunit (DmsC)</fullName>
    </recommendedName>
</protein>